<proteinExistence type="predicted"/>
<dbReference type="EMBL" id="CP051627">
    <property type="protein sequence ID" value="UPT20580.1"/>
    <property type="molecule type" value="Genomic_DNA"/>
</dbReference>
<dbReference type="Proteomes" id="UP000832041">
    <property type="component" value="Chromosome"/>
</dbReference>
<dbReference type="SUPFAM" id="SSF54427">
    <property type="entry name" value="NTF2-like"/>
    <property type="match status" value="1"/>
</dbReference>
<evidence type="ECO:0000313" key="2">
    <source>
        <dbReference type="EMBL" id="UPT20580.1"/>
    </source>
</evidence>
<gene>
    <name evidence="2" type="ORF">FOF52_06040</name>
</gene>
<evidence type="ECO:0000259" key="1">
    <source>
        <dbReference type="Pfam" id="PF13577"/>
    </source>
</evidence>
<dbReference type="Gene3D" id="3.10.450.50">
    <property type="match status" value="1"/>
</dbReference>
<evidence type="ECO:0000313" key="3">
    <source>
        <dbReference type="Proteomes" id="UP000832041"/>
    </source>
</evidence>
<dbReference type="RefSeq" id="WP_248592850.1">
    <property type="nucleotide sequence ID" value="NZ_BAABEB010000012.1"/>
</dbReference>
<dbReference type="InterPro" id="IPR032710">
    <property type="entry name" value="NTF2-like_dom_sf"/>
</dbReference>
<feature type="domain" description="SnoaL-like" evidence="1">
    <location>
        <begin position="16"/>
        <end position="136"/>
    </location>
</feature>
<keyword evidence="3" id="KW-1185">Reference proteome</keyword>
<dbReference type="InterPro" id="IPR037401">
    <property type="entry name" value="SnoaL-like"/>
</dbReference>
<accession>A0ABY4KYR6</accession>
<dbReference type="Pfam" id="PF13577">
    <property type="entry name" value="SnoaL_4"/>
    <property type="match status" value="1"/>
</dbReference>
<organism evidence="2 3">
    <name type="scientific">Thermobifida alba</name>
    <name type="common">Thermomonospora alba</name>
    <dbReference type="NCBI Taxonomy" id="53522"/>
    <lineage>
        <taxon>Bacteria</taxon>
        <taxon>Bacillati</taxon>
        <taxon>Actinomycetota</taxon>
        <taxon>Actinomycetes</taxon>
        <taxon>Streptosporangiales</taxon>
        <taxon>Nocardiopsidaceae</taxon>
        <taxon>Thermobifida</taxon>
    </lineage>
</organism>
<name>A0ABY4KYR6_THEAE</name>
<reference evidence="2 3" key="1">
    <citation type="submission" date="2020-04" db="EMBL/GenBank/DDBJ databases">
        <title>Thermobifida alba genome sequencing and assembly.</title>
        <authorList>
            <person name="Luzics S."/>
            <person name="Horvath B."/>
            <person name="Nagy I."/>
            <person name="Toth A."/>
            <person name="Nagy I."/>
            <person name="Kukolya J."/>
        </authorList>
    </citation>
    <scope>NUCLEOTIDE SEQUENCE [LARGE SCALE GENOMIC DNA]</scope>
    <source>
        <strain evidence="2 3">DSM 43795</strain>
    </source>
</reference>
<sequence length="162" mass="17809">MTATDTVEALRQRLDELADRAALTDLLSRHGRWLDGGRFDETRSIFTEDATVTVASGQVRGVHAIAALARRSHGRHARTHHLTTNPLITVNGDHAALTAQQIAVFCLADGTPEFTVGEEYRMEAVRTPHGWRLSRVAAELLWRTGPTATAPAHPRTSRSISR</sequence>
<protein>
    <submittedName>
        <fullName evidence="2">Nuclear transport factor 2 family protein</fullName>
    </submittedName>
</protein>